<keyword evidence="2" id="KW-0732">Signal</keyword>
<evidence type="ECO:0000256" key="2">
    <source>
        <dbReference type="SAM" id="SignalP"/>
    </source>
</evidence>
<dbReference type="Pfam" id="PF07589">
    <property type="entry name" value="PEP-CTERM"/>
    <property type="match status" value="1"/>
</dbReference>
<dbReference type="EMBL" id="AEEC02000039">
    <property type="protein sequence ID" value="EOA02764.1"/>
    <property type="molecule type" value="Genomic_DNA"/>
</dbReference>
<feature type="domain" description="Ice-binding protein C-terminal" evidence="3">
    <location>
        <begin position="186"/>
        <end position="211"/>
    </location>
</feature>
<evidence type="ECO:0000259" key="3">
    <source>
        <dbReference type="Pfam" id="PF07589"/>
    </source>
</evidence>
<evidence type="ECO:0000313" key="4">
    <source>
        <dbReference type="EMBL" id="EOA02764.1"/>
    </source>
</evidence>
<dbReference type="AlphaFoldDB" id="A0AAI9IB82"/>
<protein>
    <recommendedName>
        <fullName evidence="3">Ice-binding protein C-terminal domain-containing protein</fullName>
    </recommendedName>
</protein>
<feature type="signal peptide" evidence="2">
    <location>
        <begin position="1"/>
        <end position="22"/>
    </location>
</feature>
<gene>
    <name evidence="4" type="ORF">HFRIS_020741</name>
</gene>
<comment type="caution">
    <text evidence="4">The sequence shown here is derived from an EMBL/GenBank/DDBJ whole genome shotgun (WGS) entry which is preliminary data.</text>
</comment>
<name>A0AAI9IB82_9BURK</name>
<keyword evidence="1" id="KW-0472">Membrane</keyword>
<organism evidence="4 5">
    <name type="scientific">Herbaspirillum frisingense GSF30</name>
    <dbReference type="NCBI Taxonomy" id="864073"/>
    <lineage>
        <taxon>Bacteria</taxon>
        <taxon>Pseudomonadati</taxon>
        <taxon>Pseudomonadota</taxon>
        <taxon>Betaproteobacteria</taxon>
        <taxon>Burkholderiales</taxon>
        <taxon>Oxalobacteraceae</taxon>
        <taxon>Herbaspirillum</taxon>
    </lineage>
</organism>
<accession>A0AAI9IB82</accession>
<dbReference type="RefSeq" id="WP_006464940.1">
    <property type="nucleotide sequence ID" value="NZ_AEEC02000039.1"/>
</dbReference>
<keyword evidence="1" id="KW-0812">Transmembrane</keyword>
<feature type="chain" id="PRO_5042591897" description="Ice-binding protein C-terminal domain-containing protein" evidence="2">
    <location>
        <begin position="23"/>
        <end position="227"/>
    </location>
</feature>
<reference evidence="4 5" key="1">
    <citation type="journal article" date="2013" name="Front. Microbiol.">
        <title>The genome of the endophytic bacterium H. frisingense GSF30(T) identifies diverse strategies in the Herbaspirillum genus to interact with plants.</title>
        <authorList>
            <person name="Straub D."/>
            <person name="Rothballer M."/>
            <person name="Hartmann A."/>
            <person name="Ludewig U."/>
        </authorList>
    </citation>
    <scope>NUCLEOTIDE SEQUENCE [LARGE SCALE GENOMIC DNA]</scope>
    <source>
        <strain evidence="4 5">GSF30</strain>
    </source>
</reference>
<keyword evidence="1" id="KW-1133">Transmembrane helix</keyword>
<evidence type="ECO:0000313" key="5">
    <source>
        <dbReference type="Proteomes" id="UP000006772"/>
    </source>
</evidence>
<evidence type="ECO:0000256" key="1">
    <source>
        <dbReference type="SAM" id="Phobius"/>
    </source>
</evidence>
<dbReference type="InterPro" id="IPR013424">
    <property type="entry name" value="Ice-binding_C"/>
</dbReference>
<feature type="transmembrane region" description="Helical" evidence="1">
    <location>
        <begin position="191"/>
        <end position="208"/>
    </location>
</feature>
<dbReference type="NCBIfam" id="TIGR02595">
    <property type="entry name" value="PEP_CTERM"/>
    <property type="match status" value="1"/>
</dbReference>
<sequence length="227" mass="22957">MKTLIAAILMVASSIASSSASAAPSAPNVANASRDDVTLSAHKADNFTFAVGNAQAGPSGTSSLFSSAFGGGTWNLLNKIDSTGALVGSPGSVLGSNISVSFTLGSDSKSGTWTITSSKSLQMDLVLGIHAGNATGSFLFDNLVLTAGQTQSGSFAINWTNNGGKVPGYSNLTMFYSNAALRTVAPVPEPSTYAMLLVGLALVGGMAWRRRRRGDARAVSAASLSAA</sequence>
<proteinExistence type="predicted"/>
<dbReference type="Proteomes" id="UP000006772">
    <property type="component" value="Unassembled WGS sequence"/>
</dbReference>